<proteinExistence type="predicted"/>
<accession>A0A4Z2BSA7</accession>
<dbReference type="PANTHER" id="PTHR45813">
    <property type="entry name" value="IG-LIKE DOMAIN-CONTAINING PROTEIN"/>
    <property type="match status" value="1"/>
</dbReference>
<reference evidence="3 4" key="1">
    <citation type="submission" date="2019-04" db="EMBL/GenBank/DDBJ databases">
        <title>The sequence and de novo assembly of Takifugu bimaculatus genome using PacBio and Hi-C technologies.</title>
        <authorList>
            <person name="Xu P."/>
            <person name="Liu B."/>
            <person name="Zhou Z."/>
        </authorList>
    </citation>
    <scope>NUCLEOTIDE SEQUENCE [LARGE SCALE GENOMIC DNA]</scope>
    <source>
        <strain evidence="3">TB-2018</strain>
        <tissue evidence="3">Muscle</tissue>
    </source>
</reference>
<evidence type="ECO:0000313" key="3">
    <source>
        <dbReference type="EMBL" id="TNM94598.1"/>
    </source>
</evidence>
<dbReference type="Pfam" id="PF25387">
    <property type="entry name" value="ADGRF3_N"/>
    <property type="match status" value="3"/>
</dbReference>
<feature type="domain" description="ADGRF3/5-like N-terminal" evidence="2">
    <location>
        <begin position="205"/>
        <end position="260"/>
    </location>
</feature>
<feature type="non-terminal residue" evidence="3">
    <location>
        <position position="1"/>
    </location>
</feature>
<name>A0A4Z2BSA7_9TELE</name>
<keyword evidence="4" id="KW-1185">Reference proteome</keyword>
<dbReference type="EMBL" id="SWLE01000011">
    <property type="protein sequence ID" value="TNM94598.1"/>
    <property type="molecule type" value="Genomic_DNA"/>
</dbReference>
<comment type="caution">
    <text evidence="3">The sequence shown here is derived from an EMBL/GenBank/DDBJ whole genome shotgun (WGS) entry which is preliminary data.</text>
</comment>
<feature type="region of interest" description="Disordered" evidence="1">
    <location>
        <begin position="448"/>
        <end position="473"/>
    </location>
</feature>
<protein>
    <recommendedName>
        <fullName evidence="2">ADGRF3/5-like N-terminal domain-containing protein</fullName>
    </recommendedName>
</protein>
<evidence type="ECO:0000256" key="1">
    <source>
        <dbReference type="SAM" id="MobiDB-lite"/>
    </source>
</evidence>
<dbReference type="AlphaFoldDB" id="A0A4Z2BSA7"/>
<gene>
    <name evidence="3" type="ORF">fugu_017357</name>
</gene>
<dbReference type="GO" id="GO:0004930">
    <property type="term" value="F:G protein-coupled receptor activity"/>
    <property type="evidence" value="ECO:0007669"/>
    <property type="project" value="TreeGrafter"/>
</dbReference>
<dbReference type="PANTHER" id="PTHR45813:SF4">
    <property type="entry name" value="ADHESION G PROTEIN-COUPLED RECEPTOR F5"/>
    <property type="match status" value="1"/>
</dbReference>
<feature type="domain" description="ADGRF3/5-like N-terminal" evidence="2">
    <location>
        <begin position="308"/>
        <end position="362"/>
    </location>
</feature>
<sequence>MEISKSRIIVAFLVTFTVVEINNFVGISSPGSPVHNEEKLLPHAREKRDALPHQWNYIVDVVVNASDAETFGLFRDSLNAVSFPQQLDNNTNITDISITTVCSSTSAGFGCRCADQFAWPYSSCVTYGACGDIAEGICDCITAIPPDGQSCQPFADLQSQVEYIVDVELNITDNTTLDYLRNILSNVSSVQALYGIVNITDIDVTTVCYPNGTNFQCRCEDQYTWPYNKCSTYGTCDGVSKDTCSCILGIPTDGQFCQPKTVPAVVYEYEILIEVNTSDIDQLRNALKSITFPASVSTHTNISDATITTVCGPTGGSFQCQCEAGHLWPCDKCVMYGKCDNDTNTCGCIRGFPTDGQHCQAVHRQNYSTCQSPTAPSGLQEYLVSVELNFSDVSALNQLKTLLNRTVFPFSINDFIEVSDVNITMDPTEGTTELNTTTPPMTPTAVVTNSTSTTDLNTTTPPVSSTTPFTNSTPTTDLNNTTFTTVVVTNSTLTSATSLNTTIKANRTT</sequence>
<dbReference type="InterPro" id="IPR051587">
    <property type="entry name" value="Adhesion_GPCR"/>
</dbReference>
<organism evidence="3 4">
    <name type="scientific">Takifugu bimaculatus</name>
    <dbReference type="NCBI Taxonomy" id="433685"/>
    <lineage>
        <taxon>Eukaryota</taxon>
        <taxon>Metazoa</taxon>
        <taxon>Chordata</taxon>
        <taxon>Craniata</taxon>
        <taxon>Vertebrata</taxon>
        <taxon>Euteleostomi</taxon>
        <taxon>Actinopterygii</taxon>
        <taxon>Neopterygii</taxon>
        <taxon>Teleostei</taxon>
        <taxon>Neoteleostei</taxon>
        <taxon>Acanthomorphata</taxon>
        <taxon>Eupercaria</taxon>
        <taxon>Tetraodontiformes</taxon>
        <taxon>Tetradontoidea</taxon>
        <taxon>Tetraodontidae</taxon>
        <taxon>Takifugu</taxon>
    </lineage>
</organism>
<dbReference type="InterPro" id="IPR057400">
    <property type="entry name" value="ADGRF3/5_N"/>
</dbReference>
<dbReference type="GO" id="GO:0007189">
    <property type="term" value="P:adenylate cyclase-activating G protein-coupled receptor signaling pathway"/>
    <property type="evidence" value="ECO:0007669"/>
    <property type="project" value="TreeGrafter"/>
</dbReference>
<evidence type="ECO:0000313" key="4">
    <source>
        <dbReference type="Proteomes" id="UP000516260"/>
    </source>
</evidence>
<feature type="domain" description="ADGRF3/5-like N-terminal" evidence="2">
    <location>
        <begin position="99"/>
        <end position="153"/>
    </location>
</feature>
<evidence type="ECO:0000259" key="2">
    <source>
        <dbReference type="Pfam" id="PF25387"/>
    </source>
</evidence>
<dbReference type="Proteomes" id="UP000516260">
    <property type="component" value="Chromosome 19"/>
</dbReference>